<dbReference type="HOGENOM" id="CLU_3318642_0_0_12"/>
<reference evidence="3" key="1">
    <citation type="submission" date="2009-12" db="EMBL/GenBank/DDBJ databases">
        <title>Complete sequence of Treponema azotonutricium strain ZAS-9.</title>
        <authorList>
            <person name="Tetu S.G."/>
            <person name="Matson E."/>
            <person name="Ren Q."/>
            <person name="Seshadri R."/>
            <person name="Elbourne L."/>
            <person name="Hassan K.A."/>
            <person name="Durkin A."/>
            <person name="Radune D."/>
            <person name="Mohamoud Y."/>
            <person name="Shay R."/>
            <person name="Jin S."/>
            <person name="Zhang X."/>
            <person name="Lucey K."/>
            <person name="Ballor N.R."/>
            <person name="Ottesen E."/>
            <person name="Rosenthal R."/>
            <person name="Allen A."/>
            <person name="Leadbetter J.R."/>
            <person name="Paulsen I.T."/>
        </authorList>
    </citation>
    <scope>NUCLEOTIDE SEQUENCE [LARGE SCALE GENOMIC DNA]</scope>
    <source>
        <strain evidence="3">ATCC BAA-888 / DSM 13862 / ZAS-9</strain>
    </source>
</reference>
<evidence type="ECO:0000313" key="1">
    <source>
        <dbReference type="EMBL" id="AEF80130.1"/>
    </source>
</evidence>
<dbReference type="EMBL" id="CP001841">
    <property type="protein sequence ID" value="AEF80130.1"/>
    <property type="molecule type" value="Genomic_DNA"/>
</dbReference>
<gene>
    <name evidence="2" type="ordered locus">TREAZ_0838</name>
    <name evidence="1" type="ordered locus">TREAZ_1443</name>
</gene>
<evidence type="ECO:0000313" key="3">
    <source>
        <dbReference type="Proteomes" id="UP000009222"/>
    </source>
</evidence>
<evidence type="ECO:0000313" key="2">
    <source>
        <dbReference type="EMBL" id="AEF80173.1"/>
    </source>
</evidence>
<organism evidence="1 3">
    <name type="scientific">Leadbettera azotonutricia (strain ATCC BAA-888 / DSM 13862 / ZAS-9)</name>
    <name type="common">Treponema azotonutricium</name>
    <dbReference type="NCBI Taxonomy" id="545695"/>
    <lineage>
        <taxon>Bacteria</taxon>
        <taxon>Pseudomonadati</taxon>
        <taxon>Spirochaetota</taxon>
        <taxon>Spirochaetia</taxon>
        <taxon>Spirochaetales</taxon>
        <taxon>Breznakiellaceae</taxon>
        <taxon>Leadbettera</taxon>
    </lineage>
</organism>
<proteinExistence type="predicted"/>
<dbReference type="EMBL" id="CP001841">
    <property type="protein sequence ID" value="AEF80173.1"/>
    <property type="molecule type" value="Genomic_DNA"/>
</dbReference>
<dbReference type="InParanoid" id="F5YER5"/>
<reference evidence="1 3" key="3">
    <citation type="journal article" date="2011" name="ISME J.">
        <title>RNA-seq reveals cooperative metabolic interactions between two termite-gut spirochete species in co-culture.</title>
        <authorList>
            <person name="Rosenthal A.Z."/>
            <person name="Matson E.G."/>
            <person name="Eldar A."/>
            <person name="Leadbetter J.R."/>
        </authorList>
    </citation>
    <scope>NUCLEOTIDE SEQUENCE [LARGE SCALE GENOMIC DNA]</scope>
    <source>
        <strain evidence="3">ATCC BAA-888 / DSM 13862 / ZAS-9</strain>
        <strain evidence="1">ZAS-9</strain>
    </source>
</reference>
<protein>
    <submittedName>
        <fullName evidence="1">Uncharacterized protein</fullName>
    </submittedName>
</protein>
<dbReference type="KEGG" id="taz:TREAZ_0838"/>
<dbReference type="AlphaFoldDB" id="F5YER5"/>
<name>F5YER5_LEAAZ</name>
<accession>F5YER5</accession>
<reference evidence="1" key="2">
    <citation type="submission" date="2009-12" db="EMBL/GenBank/DDBJ databases">
        <authorList>
            <person name="Tetu S.G."/>
            <person name="Matson E."/>
            <person name="Ren Q."/>
            <person name="Seshadri R."/>
            <person name="Elbourne L."/>
            <person name="Hassan K.A."/>
            <person name="Durkin A."/>
            <person name="Radune D."/>
            <person name="Mohamoud Y."/>
            <person name="Shay R."/>
            <person name="Jin S."/>
            <person name="Zhang X."/>
            <person name="Lucey K."/>
            <person name="Ballor N.R."/>
            <person name="Ottesen E."/>
            <person name="Rosenthal R."/>
            <person name="Allen A."/>
            <person name="Leadbetter J.R."/>
            <person name="Paulsen I.T."/>
        </authorList>
    </citation>
    <scope>NUCLEOTIDE SEQUENCE</scope>
    <source>
        <strain evidence="1">ZAS-9</strain>
    </source>
</reference>
<dbReference type="Proteomes" id="UP000009222">
    <property type="component" value="Chromosome"/>
</dbReference>
<dbReference type="KEGG" id="taz:TREAZ_1443"/>
<keyword evidence="3" id="KW-1185">Reference proteome</keyword>
<sequence>MLIKLAVFWQQPLLQDHCQEGSFETLLAGTVHKPRSLSQ</sequence>